<gene>
    <name evidence="1" type="ORF">EU348_03610</name>
</gene>
<sequence>MKKQLFIGLMSSFLFLNCSSNNDENNEPNPSDSQILLSKVTTVYYTSPSGPQTSITKLDYNSQKQLHKITSETTTSVLEYDGAGKPSKITYQKADGTVAYYKTFTYNGDQLTMIKKIDPDTHYNTTMTYTNGKVTATSTCESSSCPIPSTMSYTYSGDNVSEEISVSDGIGGPHTNKKEFSYDNKINPYSLMGKYFRMIMGGAEFLSQNNYTTVKISGKDGTGNWSQIMNFTYQIEYNSNQLPTQVMVKLDNNDYAKYTYEYITQ</sequence>
<proteinExistence type="predicted"/>
<dbReference type="EMBL" id="CP035532">
    <property type="protein sequence ID" value="QBA20307.1"/>
    <property type="molecule type" value="Genomic_DNA"/>
</dbReference>
<accession>A0A411DIX2</accession>
<reference evidence="1" key="1">
    <citation type="submission" date="2019-01" db="EMBL/GenBank/DDBJ databases">
        <title>Whole Genome Sequencing for Putative Detection of Antimicrobial Resistance and Potential Virulence Factors in Chryseobacterium indologenes isolated from Nile Tilapia in Tanzania.</title>
        <authorList>
            <person name="Mwega E."/>
            <person name="Mutoloki S."/>
            <person name="Mugimba K."/>
            <person name="Colquhoun D."/>
            <person name="Mdegela R."/>
            <person name="Evensen O."/>
            <person name="Wasteson Y."/>
        </authorList>
    </citation>
    <scope>NUCLEOTIDE SEQUENCE [LARGE SCALE GENOMIC DNA]</scope>
    <source>
        <strain evidence="1">StR 01</strain>
    </source>
</reference>
<evidence type="ECO:0008006" key="2">
    <source>
        <dbReference type="Google" id="ProtNLM"/>
    </source>
</evidence>
<name>A0A411DIX2_CHRID</name>
<protein>
    <recommendedName>
        <fullName evidence="2">DUF4595 domain-containing protein</fullName>
    </recommendedName>
</protein>
<organism evidence="1">
    <name type="scientific">Chryseobacterium indologenes</name>
    <name type="common">Flavobacterium indologenes</name>
    <dbReference type="NCBI Taxonomy" id="253"/>
    <lineage>
        <taxon>Bacteria</taxon>
        <taxon>Pseudomonadati</taxon>
        <taxon>Bacteroidota</taxon>
        <taxon>Flavobacteriia</taxon>
        <taxon>Flavobacteriales</taxon>
        <taxon>Weeksellaceae</taxon>
        <taxon>Chryseobacterium group</taxon>
        <taxon>Chryseobacterium</taxon>
    </lineage>
</organism>
<dbReference type="AlphaFoldDB" id="A0A411DIX2"/>
<evidence type="ECO:0000313" key="1">
    <source>
        <dbReference type="EMBL" id="QBA20307.1"/>
    </source>
</evidence>